<feature type="domain" description="Resolvase/invertase-type recombinase catalytic" evidence="2">
    <location>
        <begin position="2"/>
        <end position="149"/>
    </location>
</feature>
<evidence type="ECO:0000259" key="2">
    <source>
        <dbReference type="PROSITE" id="PS51736"/>
    </source>
</evidence>
<dbReference type="InterPro" id="IPR011109">
    <property type="entry name" value="DNA_bind_recombinase_dom"/>
</dbReference>
<dbReference type="Proteomes" id="UP001272242">
    <property type="component" value="Unassembled WGS sequence"/>
</dbReference>
<protein>
    <submittedName>
        <fullName evidence="4">Recombinase family protein</fullName>
    </submittedName>
</protein>
<dbReference type="Pfam" id="PF07508">
    <property type="entry name" value="Recombinase"/>
    <property type="match status" value="1"/>
</dbReference>
<evidence type="ECO:0000256" key="1">
    <source>
        <dbReference type="SAM" id="MobiDB-lite"/>
    </source>
</evidence>
<accession>A0ABU5EUW7</accession>
<dbReference type="PROSITE" id="PS51736">
    <property type="entry name" value="RECOMBINASES_3"/>
    <property type="match status" value="1"/>
</dbReference>
<dbReference type="InterPro" id="IPR038109">
    <property type="entry name" value="DNA_bind_recomb_sf"/>
</dbReference>
<evidence type="ECO:0000313" key="4">
    <source>
        <dbReference type="EMBL" id="MDY3557623.1"/>
    </source>
</evidence>
<dbReference type="PROSITE" id="PS51737">
    <property type="entry name" value="RECOMBINASE_DNA_BIND"/>
    <property type="match status" value="1"/>
</dbReference>
<feature type="domain" description="Recombinase" evidence="3">
    <location>
        <begin position="157"/>
        <end position="330"/>
    </location>
</feature>
<evidence type="ECO:0000259" key="3">
    <source>
        <dbReference type="PROSITE" id="PS51737"/>
    </source>
</evidence>
<keyword evidence="5" id="KW-1185">Reference proteome</keyword>
<dbReference type="EMBL" id="JAXBLV010000001">
    <property type="protein sequence ID" value="MDY3557623.1"/>
    <property type="molecule type" value="Genomic_DNA"/>
</dbReference>
<evidence type="ECO:0000313" key="5">
    <source>
        <dbReference type="Proteomes" id="UP001272242"/>
    </source>
</evidence>
<organism evidence="4 5">
    <name type="scientific">Gemmata algarum</name>
    <dbReference type="NCBI Taxonomy" id="2975278"/>
    <lineage>
        <taxon>Bacteria</taxon>
        <taxon>Pseudomonadati</taxon>
        <taxon>Planctomycetota</taxon>
        <taxon>Planctomycetia</taxon>
        <taxon>Gemmatales</taxon>
        <taxon>Gemmataceae</taxon>
        <taxon>Gemmata</taxon>
    </lineage>
</organism>
<dbReference type="SMART" id="SM00857">
    <property type="entry name" value="Resolvase"/>
    <property type="match status" value="1"/>
</dbReference>
<dbReference type="Pfam" id="PF13408">
    <property type="entry name" value="Zn_ribbon_recom"/>
    <property type="match status" value="1"/>
</dbReference>
<dbReference type="PANTHER" id="PTHR30461:SF23">
    <property type="entry name" value="DNA RECOMBINASE-RELATED"/>
    <property type="match status" value="1"/>
</dbReference>
<reference evidence="5" key="1">
    <citation type="journal article" date="2023" name="Mar. Drugs">
        <title>Gemmata algarum, a Novel Planctomycete Isolated from an Algal Mat, Displays Antimicrobial Activity.</title>
        <authorList>
            <person name="Kumar G."/>
            <person name="Kallscheuer N."/>
            <person name="Kashif M."/>
            <person name="Ahamad S."/>
            <person name="Jagadeeshwari U."/>
            <person name="Pannikurungottu S."/>
            <person name="Haufschild T."/>
            <person name="Kabuu M."/>
            <person name="Sasikala C."/>
            <person name="Jogler C."/>
            <person name="Ramana C."/>
        </authorList>
    </citation>
    <scope>NUCLEOTIDE SEQUENCE [LARGE SCALE GENOMIC DNA]</scope>
    <source>
        <strain evidence="5">JC673</strain>
    </source>
</reference>
<dbReference type="Gene3D" id="3.90.1750.20">
    <property type="entry name" value="Putative Large Serine Recombinase, Chain B, Domain 2"/>
    <property type="match status" value="1"/>
</dbReference>
<dbReference type="Gene3D" id="3.40.50.1390">
    <property type="entry name" value="Resolvase, N-terminal catalytic domain"/>
    <property type="match status" value="1"/>
</dbReference>
<dbReference type="InterPro" id="IPR006119">
    <property type="entry name" value="Resolv_N"/>
</dbReference>
<dbReference type="PANTHER" id="PTHR30461">
    <property type="entry name" value="DNA-INVERTASE FROM LAMBDOID PROPHAGE"/>
    <property type="match status" value="1"/>
</dbReference>
<dbReference type="InterPro" id="IPR025827">
    <property type="entry name" value="Zn_ribbon_recom_dom"/>
</dbReference>
<name>A0ABU5EUW7_9BACT</name>
<dbReference type="RefSeq" id="WP_320684754.1">
    <property type="nucleotide sequence ID" value="NZ_JAXBLV010000001.1"/>
</dbReference>
<feature type="region of interest" description="Disordered" evidence="1">
    <location>
        <begin position="1"/>
        <end position="24"/>
    </location>
</feature>
<comment type="caution">
    <text evidence="4">The sequence shown here is derived from an EMBL/GenBank/DDBJ whole genome shotgun (WGS) entry which is preliminary data.</text>
</comment>
<dbReference type="InterPro" id="IPR050639">
    <property type="entry name" value="SSR_resolvase"/>
</dbReference>
<gene>
    <name evidence="4" type="ORF">R5W23_000150</name>
</gene>
<sequence>MRAATYIRMSTADQENSPDRQRNQIEPYCKSKGYSVVHRYEDLGMRGTDDSRPQFQRLLADAQKGLFDVIVVDEQSRLTRTDPVDFIAEVVSPLRNANVVIDTVAKGVINWSDLGQFIVGSVAQHASNNEVATLSRRVVTELARKALKGDVVAGKAPYGYEQVWKDSTGKVVHRGKRNWTKRPSGWEPTLEVKEEEAKVVRWIYEAYTTGGLTLKGITNDLHNQGTPSPKGGKFWNRAQIRNILTNRVYTGDFVFNRVSVGGFHKLGWAGTGEDRSGVAVPKKQVKGKKAPATKNAEEDWVIVPDHHPALVTKEQWEQAQVALKTNRDRCNPVAGGGDYALSNVLVCSHCGSTFVGDRDRTGKFYLCGGYARNGIKHCKPYRVAERNAVGLVEMELYNHFASPVARELLRQQVAGRQQNAIDTDAGQCNRAKRTIATLNRKLATASRNILLLDPERVPDAQNQIRQWESEKVQALATLSSLVAPKPIKDPDEALARLECQLHAMQEARTKSSPENFRKLARACLEKVELRFLSTPRGKLKRHTLVGGTTHFKNGAICTFDISPTTKTR</sequence>
<dbReference type="SUPFAM" id="SSF53041">
    <property type="entry name" value="Resolvase-like"/>
    <property type="match status" value="1"/>
</dbReference>
<proteinExistence type="predicted"/>
<dbReference type="Pfam" id="PF00239">
    <property type="entry name" value="Resolvase"/>
    <property type="match status" value="1"/>
</dbReference>
<dbReference type="InterPro" id="IPR036162">
    <property type="entry name" value="Resolvase-like_N_sf"/>
</dbReference>
<dbReference type="CDD" id="cd00338">
    <property type="entry name" value="Ser_Recombinase"/>
    <property type="match status" value="1"/>
</dbReference>